<evidence type="ECO:0000256" key="1">
    <source>
        <dbReference type="ARBA" id="ARBA00023002"/>
    </source>
</evidence>
<dbReference type="PANTHER" id="PTHR11695:SF294">
    <property type="entry name" value="RETICULON-4-INTERACTING PROTEIN 1, MITOCHONDRIAL"/>
    <property type="match status" value="1"/>
</dbReference>
<dbReference type="PANTHER" id="PTHR11695">
    <property type="entry name" value="ALCOHOL DEHYDROGENASE RELATED"/>
    <property type="match status" value="1"/>
</dbReference>
<evidence type="ECO:0000313" key="3">
    <source>
        <dbReference type="EMBL" id="PKR79246.1"/>
    </source>
</evidence>
<dbReference type="InterPro" id="IPR050700">
    <property type="entry name" value="YIM1/Zinc_Alcohol_DH_Fams"/>
</dbReference>
<name>A0A2I0QY27_9BACI</name>
<gene>
    <name evidence="3" type="ORF">CEY16_05770</name>
</gene>
<dbReference type="EMBL" id="PJNH01000001">
    <property type="protein sequence ID" value="PKR79246.1"/>
    <property type="molecule type" value="Genomic_DNA"/>
</dbReference>
<comment type="caution">
    <text evidence="3">The sequence shown here is derived from an EMBL/GenBank/DDBJ whole genome shotgun (WGS) entry which is preliminary data.</text>
</comment>
<dbReference type="InterPro" id="IPR002364">
    <property type="entry name" value="Quin_OxRdtase/zeta-crystal_CS"/>
</dbReference>
<dbReference type="SUPFAM" id="SSF50129">
    <property type="entry name" value="GroES-like"/>
    <property type="match status" value="1"/>
</dbReference>
<dbReference type="Gene3D" id="3.40.50.720">
    <property type="entry name" value="NAD(P)-binding Rossmann-like Domain"/>
    <property type="match status" value="1"/>
</dbReference>
<organism evidence="3 4">
    <name type="scientific">Halalkalibacillus sediminis</name>
    <dbReference type="NCBI Taxonomy" id="2018042"/>
    <lineage>
        <taxon>Bacteria</taxon>
        <taxon>Bacillati</taxon>
        <taxon>Bacillota</taxon>
        <taxon>Bacilli</taxon>
        <taxon>Bacillales</taxon>
        <taxon>Bacillaceae</taxon>
        <taxon>Halalkalibacillus</taxon>
    </lineage>
</organism>
<keyword evidence="4" id="KW-1185">Reference proteome</keyword>
<keyword evidence="1" id="KW-0560">Oxidoreductase</keyword>
<dbReference type="Gene3D" id="3.90.180.10">
    <property type="entry name" value="Medium-chain alcohol dehydrogenases, catalytic domain"/>
    <property type="match status" value="1"/>
</dbReference>
<dbReference type="SUPFAM" id="SSF51735">
    <property type="entry name" value="NAD(P)-binding Rossmann-fold domains"/>
    <property type="match status" value="1"/>
</dbReference>
<dbReference type="GO" id="GO:0016491">
    <property type="term" value="F:oxidoreductase activity"/>
    <property type="evidence" value="ECO:0007669"/>
    <property type="project" value="UniProtKB-KW"/>
</dbReference>
<accession>A0A2I0QY27</accession>
<evidence type="ECO:0000259" key="2">
    <source>
        <dbReference type="SMART" id="SM00829"/>
    </source>
</evidence>
<dbReference type="InterPro" id="IPR011032">
    <property type="entry name" value="GroES-like_sf"/>
</dbReference>
<dbReference type="PROSITE" id="PS01162">
    <property type="entry name" value="QOR_ZETA_CRYSTAL"/>
    <property type="match status" value="1"/>
</dbReference>
<dbReference type="Proteomes" id="UP000243524">
    <property type="component" value="Unassembled WGS sequence"/>
</dbReference>
<proteinExistence type="predicted"/>
<dbReference type="CDD" id="cd05289">
    <property type="entry name" value="MDR_like_2"/>
    <property type="match status" value="1"/>
</dbReference>
<dbReference type="Pfam" id="PF08240">
    <property type="entry name" value="ADH_N"/>
    <property type="match status" value="1"/>
</dbReference>
<sequence length="311" mass="33948">MKAIVIEQYGGRDELKEVEMEQPTPAEGQVVVKQKASSINPIDWKLREGYLQSMVPFDFPIILGWDSAGIIEEVADDVKDFKVGDEVFARPELTNKGTYAEYTTIDAHLLAKKPNNISFQEAASVPLTAMSAWQSLYDFGNIQEGDRVLIHAGAGGVGTMAIQLAKNTGAYVATTASTKNVEFLKSLGADEVIDYTKQNFDEELTNFDFVLDTLGGDIQEKSYEVLKDGGALASLAAPPDEDLASKKNVKAGFVWLEPKGEQLNKIAKLLADEKVKPVVGHYFPLSEEGIKEAHALSETQHAKGKIVIEIA</sequence>
<dbReference type="InterPro" id="IPR013154">
    <property type="entry name" value="ADH-like_N"/>
</dbReference>
<evidence type="ECO:0000313" key="4">
    <source>
        <dbReference type="Proteomes" id="UP000243524"/>
    </source>
</evidence>
<reference evidence="3 4" key="1">
    <citation type="submission" date="2017-06" db="EMBL/GenBank/DDBJ databases">
        <title>the draft geome sequence of Illustriluteabacillus marina B3227.</title>
        <authorList>
            <person name="He R.-H."/>
            <person name="Du Z.-J."/>
        </authorList>
    </citation>
    <scope>NUCLEOTIDE SEQUENCE [LARGE SCALE GENOMIC DNA]</scope>
    <source>
        <strain evidence="3 4">B3227</strain>
    </source>
</reference>
<dbReference type="InterPro" id="IPR020843">
    <property type="entry name" value="ER"/>
</dbReference>
<dbReference type="Pfam" id="PF13602">
    <property type="entry name" value="ADH_zinc_N_2"/>
    <property type="match status" value="1"/>
</dbReference>
<dbReference type="AlphaFoldDB" id="A0A2I0QY27"/>
<feature type="domain" description="Enoyl reductase (ER)" evidence="2">
    <location>
        <begin position="10"/>
        <end position="308"/>
    </location>
</feature>
<dbReference type="OrthoDB" id="9792162at2"/>
<dbReference type="GO" id="GO:0008270">
    <property type="term" value="F:zinc ion binding"/>
    <property type="evidence" value="ECO:0007669"/>
    <property type="project" value="InterPro"/>
</dbReference>
<dbReference type="InterPro" id="IPR036291">
    <property type="entry name" value="NAD(P)-bd_dom_sf"/>
</dbReference>
<protein>
    <submittedName>
        <fullName evidence="3">NADPH:quinone reductase</fullName>
    </submittedName>
</protein>
<dbReference type="SMART" id="SM00829">
    <property type="entry name" value="PKS_ER"/>
    <property type="match status" value="1"/>
</dbReference>
<dbReference type="RefSeq" id="WP_101330990.1">
    <property type="nucleotide sequence ID" value="NZ_PJNH01000001.1"/>
</dbReference>